<dbReference type="PROSITE" id="PS50088">
    <property type="entry name" value="ANK_REPEAT"/>
    <property type="match status" value="1"/>
</dbReference>
<keyword evidence="1" id="KW-0677">Repeat</keyword>
<feature type="repeat" description="ANK" evidence="3">
    <location>
        <begin position="53"/>
        <end position="85"/>
    </location>
</feature>
<proteinExistence type="predicted"/>
<evidence type="ECO:0000256" key="2">
    <source>
        <dbReference type="ARBA" id="ARBA00023043"/>
    </source>
</evidence>
<evidence type="ECO:0000313" key="4">
    <source>
        <dbReference type="EMBL" id="KAJ7046485.1"/>
    </source>
</evidence>
<dbReference type="PANTHER" id="PTHR24126">
    <property type="entry name" value="ANKYRIN REPEAT, PH AND SEC7 DOMAIN CONTAINING PROTEIN SECG-RELATED"/>
    <property type="match status" value="1"/>
</dbReference>
<accession>A0AAD6TJK3</accession>
<sequence length="157" mass="16350">MAETGISRPDPSSLPSETIAFAHRMFDAARSGDSELLLAAIDRGLPVNILNEKGNSLLMLAAYAGHVDLTKQLLEKGGDPNILNDLGQSIIAGAVFRAHDDVVRALADKGADPRLGKPTAIETAHMFGRTELMSVLGATDADIGPDVPAPVPSGNGK</sequence>
<dbReference type="InterPro" id="IPR002110">
    <property type="entry name" value="Ankyrin_rpt"/>
</dbReference>
<gene>
    <name evidence="4" type="ORF">C8F04DRAFT_1064446</name>
</gene>
<dbReference type="SMART" id="SM00248">
    <property type="entry name" value="ANK"/>
    <property type="match status" value="3"/>
</dbReference>
<organism evidence="4 5">
    <name type="scientific">Mycena alexandri</name>
    <dbReference type="NCBI Taxonomy" id="1745969"/>
    <lineage>
        <taxon>Eukaryota</taxon>
        <taxon>Fungi</taxon>
        <taxon>Dikarya</taxon>
        <taxon>Basidiomycota</taxon>
        <taxon>Agaricomycotina</taxon>
        <taxon>Agaricomycetes</taxon>
        <taxon>Agaricomycetidae</taxon>
        <taxon>Agaricales</taxon>
        <taxon>Marasmiineae</taxon>
        <taxon>Mycenaceae</taxon>
        <taxon>Mycena</taxon>
    </lineage>
</organism>
<evidence type="ECO:0000256" key="3">
    <source>
        <dbReference type="PROSITE-ProRule" id="PRU00023"/>
    </source>
</evidence>
<dbReference type="Pfam" id="PF12796">
    <property type="entry name" value="Ank_2"/>
    <property type="match status" value="1"/>
</dbReference>
<dbReference type="Proteomes" id="UP001218188">
    <property type="component" value="Unassembled WGS sequence"/>
</dbReference>
<name>A0AAD6TJK3_9AGAR</name>
<dbReference type="PANTHER" id="PTHR24126:SF14">
    <property type="entry name" value="ANK_REP_REGION DOMAIN-CONTAINING PROTEIN"/>
    <property type="match status" value="1"/>
</dbReference>
<protein>
    <submittedName>
        <fullName evidence="4">Ankyrin</fullName>
    </submittedName>
</protein>
<dbReference type="Gene3D" id="1.25.40.20">
    <property type="entry name" value="Ankyrin repeat-containing domain"/>
    <property type="match status" value="1"/>
</dbReference>
<dbReference type="PROSITE" id="PS50297">
    <property type="entry name" value="ANK_REP_REGION"/>
    <property type="match status" value="1"/>
</dbReference>
<comment type="caution">
    <text evidence="4">The sequence shown here is derived from an EMBL/GenBank/DDBJ whole genome shotgun (WGS) entry which is preliminary data.</text>
</comment>
<keyword evidence="5" id="KW-1185">Reference proteome</keyword>
<evidence type="ECO:0000313" key="5">
    <source>
        <dbReference type="Proteomes" id="UP001218188"/>
    </source>
</evidence>
<dbReference type="InterPro" id="IPR036770">
    <property type="entry name" value="Ankyrin_rpt-contain_sf"/>
</dbReference>
<keyword evidence="2 3" id="KW-0040">ANK repeat</keyword>
<dbReference type="AlphaFoldDB" id="A0AAD6TJK3"/>
<evidence type="ECO:0000256" key="1">
    <source>
        <dbReference type="ARBA" id="ARBA00022737"/>
    </source>
</evidence>
<dbReference type="EMBL" id="JARJCM010000003">
    <property type="protein sequence ID" value="KAJ7046485.1"/>
    <property type="molecule type" value="Genomic_DNA"/>
</dbReference>
<reference evidence="4" key="1">
    <citation type="submission" date="2023-03" db="EMBL/GenBank/DDBJ databases">
        <title>Massive genome expansion in bonnet fungi (Mycena s.s.) driven by repeated elements and novel gene families across ecological guilds.</title>
        <authorList>
            <consortium name="Lawrence Berkeley National Laboratory"/>
            <person name="Harder C.B."/>
            <person name="Miyauchi S."/>
            <person name="Viragh M."/>
            <person name="Kuo A."/>
            <person name="Thoen E."/>
            <person name="Andreopoulos B."/>
            <person name="Lu D."/>
            <person name="Skrede I."/>
            <person name="Drula E."/>
            <person name="Henrissat B."/>
            <person name="Morin E."/>
            <person name="Kohler A."/>
            <person name="Barry K."/>
            <person name="LaButti K."/>
            <person name="Morin E."/>
            <person name="Salamov A."/>
            <person name="Lipzen A."/>
            <person name="Mereny Z."/>
            <person name="Hegedus B."/>
            <person name="Baldrian P."/>
            <person name="Stursova M."/>
            <person name="Weitz H."/>
            <person name="Taylor A."/>
            <person name="Grigoriev I.V."/>
            <person name="Nagy L.G."/>
            <person name="Martin F."/>
            <person name="Kauserud H."/>
        </authorList>
    </citation>
    <scope>NUCLEOTIDE SEQUENCE</scope>
    <source>
        <strain evidence="4">CBHHK200</strain>
    </source>
</reference>
<dbReference type="SUPFAM" id="SSF48403">
    <property type="entry name" value="Ankyrin repeat"/>
    <property type="match status" value="1"/>
</dbReference>